<evidence type="ECO:0000313" key="2">
    <source>
        <dbReference type="Proteomes" id="UP001218246"/>
    </source>
</evidence>
<dbReference type="Pfam" id="PF14153">
    <property type="entry name" value="Spore_coat_CotO"/>
    <property type="match status" value="1"/>
</dbReference>
<keyword evidence="2" id="KW-1185">Reference proteome</keyword>
<proteinExistence type="predicted"/>
<reference evidence="1 2" key="1">
    <citation type="submission" date="2023-04" db="EMBL/GenBank/DDBJ databases">
        <title>Ectobacillus antri isolated from activated sludge.</title>
        <authorList>
            <person name="Yan P."/>
            <person name="Liu X."/>
        </authorList>
    </citation>
    <scope>NUCLEOTIDE SEQUENCE [LARGE SCALE GENOMIC DNA]</scope>
    <source>
        <strain evidence="1 2">C18H</strain>
    </source>
</reference>
<evidence type="ECO:0000313" key="1">
    <source>
        <dbReference type="EMBL" id="MDG5754018.1"/>
    </source>
</evidence>
<gene>
    <name evidence="1" type="ORF">P6P90_08525</name>
</gene>
<organism evidence="1 2">
    <name type="scientific">Ectobacillus antri</name>
    <dbReference type="NCBI Taxonomy" id="2486280"/>
    <lineage>
        <taxon>Bacteria</taxon>
        <taxon>Bacillati</taxon>
        <taxon>Bacillota</taxon>
        <taxon>Bacilli</taxon>
        <taxon>Bacillales</taxon>
        <taxon>Bacillaceae</taxon>
        <taxon>Ectobacillus</taxon>
    </lineage>
</organism>
<dbReference type="InterPro" id="IPR025439">
    <property type="entry name" value="Spore_coat_CotO"/>
</dbReference>
<dbReference type="RefSeq" id="WP_278018052.1">
    <property type="nucleotide sequence ID" value="NZ_JARRRY010000003.1"/>
</dbReference>
<protein>
    <submittedName>
        <fullName evidence="1">CotO family spore coat protein</fullName>
    </submittedName>
</protein>
<name>A0ABT6H425_9BACI</name>
<dbReference type="EMBL" id="JARULN010000005">
    <property type="protein sequence ID" value="MDG5754018.1"/>
    <property type="molecule type" value="Genomic_DNA"/>
</dbReference>
<sequence>MEKKKNHRFEREPLLYISQPELHKPRAAMQQSFVIKASKEQDQPENALQQEEAIESVMEVEEQVEEQVEVDNVDPILQSAATEAVEIQSTVDEDTKNVIRKSFKDLDNKQKIHYVLNRPHYIPKILCEVNTTVKTHVGYITDFEDGVVTLKPYNQLTIVRIRYDEIINIQMRMF</sequence>
<comment type="caution">
    <text evidence="1">The sequence shown here is derived from an EMBL/GenBank/DDBJ whole genome shotgun (WGS) entry which is preliminary data.</text>
</comment>
<dbReference type="Proteomes" id="UP001218246">
    <property type="component" value="Unassembled WGS sequence"/>
</dbReference>
<keyword evidence="1" id="KW-0167">Capsid protein</keyword>
<keyword evidence="1" id="KW-0946">Virion</keyword>
<accession>A0ABT6H425</accession>